<feature type="transmembrane region" description="Helical" evidence="2">
    <location>
        <begin position="86"/>
        <end position="114"/>
    </location>
</feature>
<evidence type="ECO:0000313" key="4">
    <source>
        <dbReference type="EMBL" id="MFD1055123.1"/>
    </source>
</evidence>
<organism evidence="4 5">
    <name type="scientific">Terrabacter terrigena</name>
    <dbReference type="NCBI Taxonomy" id="574718"/>
    <lineage>
        <taxon>Bacteria</taxon>
        <taxon>Bacillati</taxon>
        <taxon>Actinomycetota</taxon>
        <taxon>Actinomycetes</taxon>
        <taxon>Micrococcales</taxon>
        <taxon>Intrasporangiaceae</taxon>
        <taxon>Terrabacter</taxon>
    </lineage>
</organism>
<feature type="domain" description="DUF4190" evidence="3">
    <location>
        <begin position="86"/>
        <end position="145"/>
    </location>
</feature>
<dbReference type="Proteomes" id="UP001597046">
    <property type="component" value="Unassembled WGS sequence"/>
</dbReference>
<feature type="compositionally biased region" description="Low complexity" evidence="1">
    <location>
        <begin position="27"/>
        <end position="38"/>
    </location>
</feature>
<accession>A0ABW3MYJ0</accession>
<feature type="compositionally biased region" description="Pro residues" evidence="1">
    <location>
        <begin position="1"/>
        <end position="15"/>
    </location>
</feature>
<proteinExistence type="predicted"/>
<keyword evidence="2" id="KW-0472">Membrane</keyword>
<keyword evidence="5" id="KW-1185">Reference proteome</keyword>
<evidence type="ECO:0000256" key="1">
    <source>
        <dbReference type="SAM" id="MobiDB-lite"/>
    </source>
</evidence>
<protein>
    <submittedName>
        <fullName evidence="4">DUF4190 domain-containing protein</fullName>
    </submittedName>
</protein>
<feature type="transmembrane region" description="Helical" evidence="2">
    <location>
        <begin position="126"/>
        <end position="151"/>
    </location>
</feature>
<dbReference type="Pfam" id="PF13828">
    <property type="entry name" value="DUF4190"/>
    <property type="match status" value="1"/>
</dbReference>
<feature type="region of interest" description="Disordered" evidence="1">
    <location>
        <begin position="1"/>
        <end position="60"/>
    </location>
</feature>
<comment type="caution">
    <text evidence="4">The sequence shown here is derived from an EMBL/GenBank/DDBJ whole genome shotgun (WGS) entry which is preliminary data.</text>
</comment>
<evidence type="ECO:0000313" key="5">
    <source>
        <dbReference type="Proteomes" id="UP001597046"/>
    </source>
</evidence>
<dbReference type="RefSeq" id="WP_386053020.1">
    <property type="nucleotide sequence ID" value="NZ_JBHTKH010000007.1"/>
</dbReference>
<sequence>MTAELPPPSGPPQPTPDVDASPVRADAASPATTGAVPAAPAPFMPPLGSTPGQPNTPIGVYPSYPAPSAAGVVPYQPTPVPGTNGLAIAALCCGLVGIFPIAAVVAIVLGIVALNQLSDRIQRGRAMAVAGIVLGGLWLLGWAVLVVAAVVTGGPVRDAAGAVTQTSDVYVEDLEAGDCFSGAGHDEVDDITILPCTSPHESQVVTIFAMPAGPWPGEDKVVADAERGCTDKAVPLVTARALDDLRPSFIYPQDAFSWRDSREIICVVEAPSGTTSGSALR</sequence>
<dbReference type="InterPro" id="IPR025241">
    <property type="entry name" value="DUF4190"/>
</dbReference>
<name>A0ABW3MYJ0_9MICO</name>
<keyword evidence="2" id="KW-0812">Transmembrane</keyword>
<gene>
    <name evidence="4" type="ORF">ACFQ2V_12475</name>
</gene>
<reference evidence="5" key="1">
    <citation type="journal article" date="2019" name="Int. J. Syst. Evol. Microbiol.">
        <title>The Global Catalogue of Microorganisms (GCM) 10K type strain sequencing project: providing services to taxonomists for standard genome sequencing and annotation.</title>
        <authorList>
            <consortium name="The Broad Institute Genomics Platform"/>
            <consortium name="The Broad Institute Genome Sequencing Center for Infectious Disease"/>
            <person name="Wu L."/>
            <person name="Ma J."/>
        </authorList>
    </citation>
    <scope>NUCLEOTIDE SEQUENCE [LARGE SCALE GENOMIC DNA]</scope>
    <source>
        <strain evidence="5">CCUG 57508</strain>
    </source>
</reference>
<evidence type="ECO:0000256" key="2">
    <source>
        <dbReference type="SAM" id="Phobius"/>
    </source>
</evidence>
<keyword evidence="2" id="KW-1133">Transmembrane helix</keyword>
<evidence type="ECO:0000259" key="3">
    <source>
        <dbReference type="Pfam" id="PF13828"/>
    </source>
</evidence>
<dbReference type="EMBL" id="JBHTKH010000007">
    <property type="protein sequence ID" value="MFD1055123.1"/>
    <property type="molecule type" value="Genomic_DNA"/>
</dbReference>